<dbReference type="PANTHER" id="PTHR21737:SF4">
    <property type="entry name" value="SPLICING FACTOR CACTIN"/>
    <property type="match status" value="1"/>
</dbReference>
<accession>A0A218VSV9</accession>
<evidence type="ECO:0000256" key="2">
    <source>
        <dbReference type="ARBA" id="ARBA00034534"/>
    </source>
</evidence>
<dbReference type="GO" id="GO:0005737">
    <property type="term" value="C:cytoplasm"/>
    <property type="evidence" value="ECO:0007669"/>
    <property type="project" value="TreeGrafter"/>
</dbReference>
<feature type="domain" description="Splicing factor Cactin C-terminal" evidence="3">
    <location>
        <begin position="290"/>
        <end position="339"/>
    </location>
</feature>
<dbReference type="SMART" id="SM01050">
    <property type="entry name" value="CactinC_cactus"/>
    <property type="match status" value="1"/>
</dbReference>
<sequence length="344" mass="40669">MALLSLECTRAEFRDWEKKEREFDFNDLDIELVFKSLTVKAMEELRDDIKMCLHLDKEAPKHVKYWKALLVVCEFELGEARRKDALNRAPKRGEEPPAELLGNEERGKHASIKADVKYYLQRKTYKELKDIHFGAKSLFRSGTAKVVDFCEVILRWIDIYKAKALLKEQHYNTGAFSLEWIEREATAGPDEEAGSFFPQLLHGDDNKDAINSKEDRAALEQRRLVVLQEQRWHQAAIEDKFKTTAMKGMETMDVHIGYKWSKYSQIYYDQANLPPKIVQGYKFNIFYPTRFHAGPPYEDIAFRIVEKEWVYSHKKGFECTFESGILRLYFNFKRYYYQRRSNCC</sequence>
<dbReference type="Pfam" id="PF10312">
    <property type="entry name" value="Cactin_mid"/>
    <property type="match status" value="1"/>
</dbReference>
<organism evidence="5 6">
    <name type="scientific">Punica granatum</name>
    <name type="common">Pomegranate</name>
    <dbReference type="NCBI Taxonomy" id="22663"/>
    <lineage>
        <taxon>Eukaryota</taxon>
        <taxon>Viridiplantae</taxon>
        <taxon>Streptophyta</taxon>
        <taxon>Embryophyta</taxon>
        <taxon>Tracheophyta</taxon>
        <taxon>Spermatophyta</taxon>
        <taxon>Magnoliopsida</taxon>
        <taxon>eudicotyledons</taxon>
        <taxon>Gunneridae</taxon>
        <taxon>Pentapetalae</taxon>
        <taxon>rosids</taxon>
        <taxon>malvids</taxon>
        <taxon>Myrtales</taxon>
        <taxon>Lythraceae</taxon>
        <taxon>Punica</taxon>
    </lineage>
</organism>
<feature type="domain" description="Splicing factor Cactin C-terminal" evidence="3">
    <location>
        <begin position="245"/>
        <end position="288"/>
    </location>
</feature>
<dbReference type="GO" id="GO:0005681">
    <property type="term" value="C:spliceosomal complex"/>
    <property type="evidence" value="ECO:0007669"/>
    <property type="project" value="TreeGrafter"/>
</dbReference>
<dbReference type="EMBL" id="MTKT01006103">
    <property type="protein sequence ID" value="OWM63288.1"/>
    <property type="molecule type" value="Genomic_DNA"/>
</dbReference>
<comment type="caution">
    <text evidence="5">The sequence shown here is derived from an EMBL/GenBank/DDBJ whole genome shotgun (WGS) entry which is preliminary data.</text>
</comment>
<gene>
    <name evidence="5" type="ORF">CDL15_Pgr022033</name>
</gene>
<evidence type="ECO:0000256" key="1">
    <source>
        <dbReference type="ARBA" id="ARBA00006895"/>
    </source>
</evidence>
<reference evidence="6" key="1">
    <citation type="journal article" date="2017" name="Plant J.">
        <title>The pomegranate (Punica granatum L.) genome and the genomics of punicalagin biosynthesis.</title>
        <authorList>
            <person name="Qin G."/>
            <person name="Xu C."/>
            <person name="Ming R."/>
            <person name="Tang H."/>
            <person name="Guyot R."/>
            <person name="Kramer E.M."/>
            <person name="Hu Y."/>
            <person name="Yi X."/>
            <person name="Qi Y."/>
            <person name="Xu X."/>
            <person name="Gao Z."/>
            <person name="Pan H."/>
            <person name="Jian J."/>
            <person name="Tian Y."/>
            <person name="Yue Z."/>
            <person name="Xu Y."/>
        </authorList>
    </citation>
    <scope>NUCLEOTIDE SEQUENCE [LARGE SCALE GENOMIC DNA]</scope>
    <source>
        <strain evidence="6">cv. Dabenzi</strain>
    </source>
</reference>
<feature type="domain" description="Splicing factor cactin central" evidence="4">
    <location>
        <begin position="33"/>
        <end position="170"/>
    </location>
</feature>
<proteinExistence type="inferred from homology"/>
<evidence type="ECO:0000313" key="6">
    <source>
        <dbReference type="Proteomes" id="UP000197138"/>
    </source>
</evidence>
<comment type="similarity">
    <text evidence="1">Belongs to the CACTIN family.</text>
</comment>
<name>A0A218VSV9_PUNGR</name>
<dbReference type="PANTHER" id="PTHR21737">
    <property type="entry name" value="POLYGLUTAMINE BINDING PROTEIN 1/MARVEL MEMBRANE-ASSOCIATING DOMAIN CONTAINING 3"/>
    <property type="match status" value="1"/>
</dbReference>
<dbReference type="InterPro" id="IPR019134">
    <property type="entry name" value="Cactin_C"/>
</dbReference>
<evidence type="ECO:0000313" key="5">
    <source>
        <dbReference type="EMBL" id="OWM63288.1"/>
    </source>
</evidence>
<protein>
    <recommendedName>
        <fullName evidence="2">Splicing factor Cactin</fullName>
    </recommendedName>
</protein>
<dbReference type="AlphaFoldDB" id="A0A218VSV9"/>
<evidence type="ECO:0000259" key="4">
    <source>
        <dbReference type="Pfam" id="PF10312"/>
    </source>
</evidence>
<dbReference type="GO" id="GO:0045292">
    <property type="term" value="P:mRNA cis splicing, via spliceosome"/>
    <property type="evidence" value="ECO:0007669"/>
    <property type="project" value="TreeGrafter"/>
</dbReference>
<evidence type="ECO:0000259" key="3">
    <source>
        <dbReference type="Pfam" id="PF09732"/>
    </source>
</evidence>
<dbReference type="Pfam" id="PF09732">
    <property type="entry name" value="CactinC_cactus"/>
    <property type="match status" value="2"/>
</dbReference>
<dbReference type="InterPro" id="IPR018816">
    <property type="entry name" value="Cactin_central"/>
</dbReference>
<dbReference type="Proteomes" id="UP000197138">
    <property type="component" value="Unassembled WGS sequence"/>
</dbReference>